<proteinExistence type="predicted"/>
<keyword evidence="1" id="KW-1133">Transmembrane helix</keyword>
<keyword evidence="1" id="KW-0472">Membrane</keyword>
<evidence type="ECO:0000259" key="2">
    <source>
        <dbReference type="Pfam" id="PF04892"/>
    </source>
</evidence>
<feature type="transmembrane region" description="Helical" evidence="1">
    <location>
        <begin position="121"/>
        <end position="142"/>
    </location>
</feature>
<dbReference type="Proteomes" id="UP000193863">
    <property type="component" value="Unassembled WGS sequence"/>
</dbReference>
<comment type="caution">
    <text evidence="3">The sequence shown here is derived from an EMBL/GenBank/DDBJ whole genome shotgun (WGS) entry which is preliminary data.</text>
</comment>
<gene>
    <name evidence="3" type="ORF">B7699_02640</name>
</gene>
<dbReference type="PANTHER" id="PTHR36834">
    <property type="entry name" value="MEMBRANE PROTEIN-RELATED"/>
    <property type="match status" value="1"/>
</dbReference>
<feature type="transmembrane region" description="Helical" evidence="1">
    <location>
        <begin position="62"/>
        <end position="84"/>
    </location>
</feature>
<feature type="transmembrane region" description="Helical" evidence="1">
    <location>
        <begin position="149"/>
        <end position="171"/>
    </location>
</feature>
<sequence>MLESKKTTRYVFYVYLMLLTWGILFKFETSPEFIAFFLAPRYINWIPFSEPLSEPLIVDGKIVFAEMLFNLISFIPLGVCFPLIKTNLSSLKIVGTGFLISLLFECLQYILAIGITDITDLTLNTLGVYVGLLIYQIFIRVFKSQIRKWVNILGMLSLGFAYLVLLLLHLIGV</sequence>
<evidence type="ECO:0000256" key="1">
    <source>
        <dbReference type="SAM" id="Phobius"/>
    </source>
</evidence>
<organism evidence="3 4">
    <name type="scientific">Streptococcus mitis</name>
    <dbReference type="NCBI Taxonomy" id="28037"/>
    <lineage>
        <taxon>Bacteria</taxon>
        <taxon>Bacillati</taxon>
        <taxon>Bacillota</taxon>
        <taxon>Bacilli</taxon>
        <taxon>Lactobacillales</taxon>
        <taxon>Streptococcaceae</taxon>
        <taxon>Streptococcus</taxon>
        <taxon>Streptococcus mitis group</taxon>
    </lineage>
</organism>
<dbReference type="InterPro" id="IPR053150">
    <property type="entry name" value="Teicoplanin_resist-assoc"/>
</dbReference>
<dbReference type="RefSeq" id="WP_084927067.1">
    <property type="nucleotide sequence ID" value="NZ_JASHCQ010000007.1"/>
</dbReference>
<dbReference type="AlphaFoldDB" id="A0A1X1K6J7"/>
<feature type="transmembrane region" description="Helical" evidence="1">
    <location>
        <begin position="12"/>
        <end position="42"/>
    </location>
</feature>
<feature type="transmembrane region" description="Helical" evidence="1">
    <location>
        <begin position="96"/>
        <end position="115"/>
    </location>
</feature>
<name>A0A1X1K6J7_STRMT</name>
<evidence type="ECO:0000313" key="3">
    <source>
        <dbReference type="EMBL" id="ORO94979.1"/>
    </source>
</evidence>
<reference evidence="3 4" key="1">
    <citation type="journal article" date="2016" name="Eur. J. Clin. Microbiol. Infect. Dis.">
        <title>Whole genome sequencing as a tool for phylogenetic analysis of clinical strains of Mitis group streptococci.</title>
        <authorList>
            <person name="Rasmussen L.H."/>
            <person name="Dargis R."/>
            <person name="Hojholt K."/>
            <person name="Christensen J.J."/>
            <person name="Skovgaard O."/>
            <person name="Justesen U.S."/>
            <person name="Rosenvinge F.S."/>
            <person name="Moser C."/>
            <person name="Lukjancenko O."/>
            <person name="Rasmussen S."/>
            <person name="Nielsen X.C."/>
        </authorList>
    </citation>
    <scope>NUCLEOTIDE SEQUENCE [LARGE SCALE GENOMIC DNA]</scope>
    <source>
        <strain evidence="3 4">RH_43861_09</strain>
    </source>
</reference>
<accession>A0A1X1K6J7</accession>
<dbReference type="PANTHER" id="PTHR36834:SF2">
    <property type="entry name" value="MEMBRANE PROTEIN"/>
    <property type="match status" value="1"/>
</dbReference>
<keyword evidence="1" id="KW-0812">Transmembrane</keyword>
<dbReference type="InterPro" id="IPR006976">
    <property type="entry name" value="VanZ-like"/>
</dbReference>
<feature type="domain" description="VanZ-like" evidence="2">
    <location>
        <begin position="12"/>
        <end position="138"/>
    </location>
</feature>
<dbReference type="Pfam" id="PF04892">
    <property type="entry name" value="VanZ"/>
    <property type="match status" value="1"/>
</dbReference>
<evidence type="ECO:0000313" key="4">
    <source>
        <dbReference type="Proteomes" id="UP000193863"/>
    </source>
</evidence>
<protein>
    <submittedName>
        <fullName evidence="3">VanZ family protein</fullName>
    </submittedName>
</protein>
<dbReference type="EMBL" id="NCVG01000019">
    <property type="protein sequence ID" value="ORO94979.1"/>
    <property type="molecule type" value="Genomic_DNA"/>
</dbReference>